<dbReference type="PRINTS" id="PR00344">
    <property type="entry name" value="BCTRLSENSOR"/>
</dbReference>
<dbReference type="GO" id="GO:0000155">
    <property type="term" value="F:phosphorelay sensor kinase activity"/>
    <property type="evidence" value="ECO:0007669"/>
    <property type="project" value="InterPro"/>
</dbReference>
<protein>
    <recommendedName>
        <fullName evidence="2">histidine kinase</fullName>
        <ecNumber evidence="2">2.7.13.3</ecNumber>
    </recommendedName>
</protein>
<dbReference type="InterPro" id="IPR036097">
    <property type="entry name" value="HisK_dim/P_sf"/>
</dbReference>
<dbReference type="SUPFAM" id="SSF47384">
    <property type="entry name" value="Homodimeric domain of signal transducing histidine kinase"/>
    <property type="match status" value="1"/>
</dbReference>
<keyword evidence="4" id="KW-0472">Membrane</keyword>
<keyword evidence="4" id="KW-0812">Transmembrane</keyword>
<dbReference type="PANTHER" id="PTHR43065">
    <property type="entry name" value="SENSOR HISTIDINE KINASE"/>
    <property type="match status" value="1"/>
</dbReference>
<dbReference type="InterPro" id="IPR004358">
    <property type="entry name" value="Sig_transdc_His_kin-like_C"/>
</dbReference>
<organism evidence="6 7">
    <name type="scientific">Candidatus Gallionella acididurans</name>
    <dbReference type="NCBI Taxonomy" id="1796491"/>
    <lineage>
        <taxon>Bacteria</taxon>
        <taxon>Pseudomonadati</taxon>
        <taxon>Pseudomonadota</taxon>
        <taxon>Betaproteobacteria</taxon>
        <taxon>Nitrosomonadales</taxon>
        <taxon>Gallionellaceae</taxon>
        <taxon>Gallionella</taxon>
    </lineage>
</organism>
<sequence>MSDPFAVDSAPVDFWRSLRYFNFYRLTLAGLLVFVAGVFGSSLALGAHHLLLFFGSSVLYLVAVLLSVISWQLRWPRFTWQLAIQIGVDIAGLSVLSYASGGIKSNVDLLLLVSLAAAGLISRGKITLFFASLASMAVLLEHSYAVLHDDADGSQYVQVGLLCMAYFAVAWLAHTLAKYAVDSQQLAQRRGRDLVSLSEANRLVMRDMQDGVLVVDGLGGIMQMNLRAEHLLRKIAGMGSPLSESFPLLFWHYTKWRQTGASSRDILHLDLGLQARLRFVAIEQEAAHGAVIFLEDMQRVQAEAQQIKLAALGRLTANIAHEVRNPLSAISYAAELMQEEQGDAKHQRLLQIVLDNTLRINQIVQDVMQLNRRDRVQPEVADLGAMLRTFVGEFSLAERVEPGVMVLAGMPAVEVTFDRGHFRQVLWNLCRNALRYGSGLPGSVMLTMSAEQKPVLLAIRDDGPGISPEHRGKLFEPFFTTAPEGTGLGLYIAKELCEANGARLEYHAVEGQAGACFHITFVNHASDGGGQEHAK</sequence>
<evidence type="ECO:0000256" key="3">
    <source>
        <dbReference type="ARBA" id="ARBA00022553"/>
    </source>
</evidence>
<evidence type="ECO:0000313" key="7">
    <source>
        <dbReference type="Proteomes" id="UP000070578"/>
    </source>
</evidence>
<gene>
    <name evidence="6" type="ORF">AWT59_0910</name>
</gene>
<keyword evidence="3" id="KW-0597">Phosphoprotein</keyword>
<dbReference type="InterPro" id="IPR003594">
    <property type="entry name" value="HATPase_dom"/>
</dbReference>
<dbReference type="Pfam" id="PF00512">
    <property type="entry name" value="HisKA"/>
    <property type="match status" value="1"/>
</dbReference>
<dbReference type="CDD" id="cd00082">
    <property type="entry name" value="HisKA"/>
    <property type="match status" value="1"/>
</dbReference>
<dbReference type="Pfam" id="PF02518">
    <property type="entry name" value="HATPase_c"/>
    <property type="match status" value="1"/>
</dbReference>
<feature type="domain" description="Histidine kinase" evidence="5">
    <location>
        <begin position="318"/>
        <end position="525"/>
    </location>
</feature>
<feature type="transmembrane region" description="Helical" evidence="4">
    <location>
        <begin position="105"/>
        <end position="121"/>
    </location>
</feature>
<keyword evidence="6" id="KW-0418">Kinase</keyword>
<dbReference type="EMBL" id="LSLI01000014">
    <property type="protein sequence ID" value="KXS32983.1"/>
    <property type="molecule type" value="Genomic_DNA"/>
</dbReference>
<dbReference type="Proteomes" id="UP000070578">
    <property type="component" value="Unassembled WGS sequence"/>
</dbReference>
<dbReference type="Gene3D" id="3.30.565.10">
    <property type="entry name" value="Histidine kinase-like ATPase, C-terminal domain"/>
    <property type="match status" value="1"/>
</dbReference>
<dbReference type="PANTHER" id="PTHR43065:SF52">
    <property type="entry name" value="SENSOR PROTEIN KINASE PILS"/>
    <property type="match status" value="1"/>
</dbReference>
<dbReference type="Pfam" id="PF25323">
    <property type="entry name" value="6TM_PilS"/>
    <property type="match status" value="1"/>
</dbReference>
<keyword evidence="6" id="KW-0808">Transferase</keyword>
<dbReference type="SUPFAM" id="SSF55874">
    <property type="entry name" value="ATPase domain of HSP90 chaperone/DNA topoisomerase II/histidine kinase"/>
    <property type="match status" value="1"/>
</dbReference>
<feature type="transmembrane region" description="Helical" evidence="4">
    <location>
        <begin position="23"/>
        <end position="44"/>
    </location>
</feature>
<evidence type="ECO:0000256" key="1">
    <source>
        <dbReference type="ARBA" id="ARBA00000085"/>
    </source>
</evidence>
<dbReference type="SMART" id="SM00388">
    <property type="entry name" value="HisKA"/>
    <property type="match status" value="1"/>
</dbReference>
<accession>A0A139BVP6</accession>
<comment type="catalytic activity">
    <reaction evidence="1">
        <text>ATP + protein L-histidine = ADP + protein N-phospho-L-histidine.</text>
        <dbReference type="EC" id="2.7.13.3"/>
    </reaction>
</comment>
<proteinExistence type="predicted"/>
<feature type="transmembrane region" description="Helical" evidence="4">
    <location>
        <begin position="50"/>
        <end position="71"/>
    </location>
</feature>
<evidence type="ECO:0000256" key="4">
    <source>
        <dbReference type="SAM" id="Phobius"/>
    </source>
</evidence>
<dbReference type="SMART" id="SM00387">
    <property type="entry name" value="HATPase_c"/>
    <property type="match status" value="1"/>
</dbReference>
<keyword evidence="4" id="KW-1133">Transmembrane helix</keyword>
<dbReference type="Gene3D" id="1.10.287.130">
    <property type="match status" value="1"/>
</dbReference>
<dbReference type="AlphaFoldDB" id="A0A139BVP6"/>
<comment type="caution">
    <text evidence="6">The sequence shown here is derived from an EMBL/GenBank/DDBJ whole genome shotgun (WGS) entry which is preliminary data.</text>
</comment>
<dbReference type="InterPro" id="IPR036890">
    <property type="entry name" value="HATPase_C_sf"/>
</dbReference>
<dbReference type="EC" id="2.7.13.3" evidence="2"/>
<dbReference type="PROSITE" id="PS50109">
    <property type="entry name" value="HIS_KIN"/>
    <property type="match status" value="1"/>
</dbReference>
<reference evidence="6 7" key="2">
    <citation type="submission" date="2016-03" db="EMBL/GenBank/DDBJ databases">
        <title>New uncultured bacterium of the family Gallionellaceae from acid mine drainage: description and reconstruction of genome based on metagenomic analysis of microbial community.</title>
        <authorList>
            <person name="Kadnikov V."/>
            <person name="Ivasenko D."/>
            <person name="Beletsky A."/>
            <person name="Mardanov A."/>
            <person name="Danilova E."/>
            <person name="Pimenov N."/>
            <person name="Karnachuk O."/>
            <person name="Ravin N."/>
        </authorList>
    </citation>
    <scope>NUCLEOTIDE SEQUENCE [LARGE SCALE GENOMIC DNA]</scope>
    <source>
        <strain evidence="6">ShG14-8</strain>
    </source>
</reference>
<reference evidence="6 7" key="1">
    <citation type="submission" date="2016-02" db="EMBL/GenBank/DDBJ databases">
        <authorList>
            <person name="Wen L."/>
            <person name="He K."/>
            <person name="Yang H."/>
        </authorList>
    </citation>
    <scope>NUCLEOTIDE SEQUENCE [LARGE SCALE GENOMIC DNA]</scope>
    <source>
        <strain evidence="6">ShG14-8</strain>
    </source>
</reference>
<dbReference type="PATRIC" id="fig|1796491.3.peg.996"/>
<evidence type="ECO:0000256" key="2">
    <source>
        <dbReference type="ARBA" id="ARBA00012438"/>
    </source>
</evidence>
<name>A0A139BVP6_9PROT</name>
<evidence type="ECO:0000259" key="5">
    <source>
        <dbReference type="PROSITE" id="PS50109"/>
    </source>
</evidence>
<dbReference type="InterPro" id="IPR003661">
    <property type="entry name" value="HisK_dim/P_dom"/>
</dbReference>
<evidence type="ECO:0000313" key="6">
    <source>
        <dbReference type="EMBL" id="KXS32983.1"/>
    </source>
</evidence>
<dbReference type="InterPro" id="IPR005467">
    <property type="entry name" value="His_kinase_dom"/>
</dbReference>
<feature type="transmembrane region" description="Helical" evidence="4">
    <location>
        <begin position="78"/>
        <end position="99"/>
    </location>
</feature>